<evidence type="ECO:0000313" key="1">
    <source>
        <dbReference type="EMBL" id="MCI72139.1"/>
    </source>
</evidence>
<sequence length="73" mass="8191">GFDNDARLNAMLRDASSSVISEITQKVVMVPDEDFDEAVKADLQVIKQVWTDMDKGGKAFTPFITKSQKKEKQ</sequence>
<proteinExistence type="predicted"/>
<evidence type="ECO:0000313" key="2">
    <source>
        <dbReference type="Proteomes" id="UP000265520"/>
    </source>
</evidence>
<organism evidence="1 2">
    <name type="scientific">Trifolium medium</name>
    <dbReference type="NCBI Taxonomy" id="97028"/>
    <lineage>
        <taxon>Eukaryota</taxon>
        <taxon>Viridiplantae</taxon>
        <taxon>Streptophyta</taxon>
        <taxon>Embryophyta</taxon>
        <taxon>Tracheophyta</taxon>
        <taxon>Spermatophyta</taxon>
        <taxon>Magnoliopsida</taxon>
        <taxon>eudicotyledons</taxon>
        <taxon>Gunneridae</taxon>
        <taxon>Pentapetalae</taxon>
        <taxon>rosids</taxon>
        <taxon>fabids</taxon>
        <taxon>Fabales</taxon>
        <taxon>Fabaceae</taxon>
        <taxon>Papilionoideae</taxon>
        <taxon>50 kb inversion clade</taxon>
        <taxon>NPAAA clade</taxon>
        <taxon>Hologalegina</taxon>
        <taxon>IRL clade</taxon>
        <taxon>Trifolieae</taxon>
        <taxon>Trifolium</taxon>
    </lineage>
</organism>
<name>A0A392UF21_9FABA</name>
<feature type="non-terminal residue" evidence="1">
    <location>
        <position position="1"/>
    </location>
</feature>
<accession>A0A392UF21</accession>
<protein>
    <submittedName>
        <fullName evidence="1">Uncharacterized protein</fullName>
    </submittedName>
</protein>
<comment type="caution">
    <text evidence="1">The sequence shown here is derived from an EMBL/GenBank/DDBJ whole genome shotgun (WGS) entry which is preliminary data.</text>
</comment>
<dbReference type="EMBL" id="LXQA010811595">
    <property type="protein sequence ID" value="MCI72139.1"/>
    <property type="molecule type" value="Genomic_DNA"/>
</dbReference>
<reference evidence="1 2" key="1">
    <citation type="journal article" date="2018" name="Front. Plant Sci.">
        <title>Red Clover (Trifolium pratense) and Zigzag Clover (T. medium) - A Picture of Genomic Similarities and Differences.</title>
        <authorList>
            <person name="Dluhosova J."/>
            <person name="Istvanek J."/>
            <person name="Nedelnik J."/>
            <person name="Repkova J."/>
        </authorList>
    </citation>
    <scope>NUCLEOTIDE SEQUENCE [LARGE SCALE GENOMIC DNA]</scope>
    <source>
        <strain evidence="2">cv. 10/8</strain>
        <tissue evidence="1">Leaf</tissue>
    </source>
</reference>
<keyword evidence="2" id="KW-1185">Reference proteome</keyword>
<dbReference type="Proteomes" id="UP000265520">
    <property type="component" value="Unassembled WGS sequence"/>
</dbReference>
<dbReference type="AlphaFoldDB" id="A0A392UF21"/>